<gene>
    <name evidence="2" type="ORF">CCAM_LOCUS38688</name>
</gene>
<name>A0A484N732_9ASTE</name>
<evidence type="ECO:0000256" key="1">
    <source>
        <dbReference type="SAM" id="MobiDB-lite"/>
    </source>
</evidence>
<evidence type="ECO:0000313" key="3">
    <source>
        <dbReference type="Proteomes" id="UP000595140"/>
    </source>
</evidence>
<reference evidence="2 3" key="1">
    <citation type="submission" date="2018-04" db="EMBL/GenBank/DDBJ databases">
        <authorList>
            <person name="Vogel A."/>
        </authorList>
    </citation>
    <scope>NUCLEOTIDE SEQUENCE [LARGE SCALE GENOMIC DNA]</scope>
</reference>
<sequence length="92" mass="10540">MYDTQTSVNLQDLESVPETRSESSAPKKCTLEESQTEGRHADDRDGMVHFKSRPQRKNRCWPSLGLTSLSILSLVLSKRKMQCWIVSRRSSL</sequence>
<proteinExistence type="predicted"/>
<dbReference type="EMBL" id="OOIL02006271">
    <property type="protein sequence ID" value="VFQ96912.1"/>
    <property type="molecule type" value="Genomic_DNA"/>
</dbReference>
<organism evidence="2 3">
    <name type="scientific">Cuscuta campestris</name>
    <dbReference type="NCBI Taxonomy" id="132261"/>
    <lineage>
        <taxon>Eukaryota</taxon>
        <taxon>Viridiplantae</taxon>
        <taxon>Streptophyta</taxon>
        <taxon>Embryophyta</taxon>
        <taxon>Tracheophyta</taxon>
        <taxon>Spermatophyta</taxon>
        <taxon>Magnoliopsida</taxon>
        <taxon>eudicotyledons</taxon>
        <taxon>Gunneridae</taxon>
        <taxon>Pentapetalae</taxon>
        <taxon>asterids</taxon>
        <taxon>lamiids</taxon>
        <taxon>Solanales</taxon>
        <taxon>Convolvulaceae</taxon>
        <taxon>Cuscuteae</taxon>
        <taxon>Cuscuta</taxon>
        <taxon>Cuscuta subgen. Grammica</taxon>
        <taxon>Cuscuta sect. Cleistogrammica</taxon>
    </lineage>
</organism>
<dbReference type="AlphaFoldDB" id="A0A484N732"/>
<dbReference type="Proteomes" id="UP000595140">
    <property type="component" value="Unassembled WGS sequence"/>
</dbReference>
<accession>A0A484N732</accession>
<evidence type="ECO:0000313" key="2">
    <source>
        <dbReference type="EMBL" id="VFQ96912.1"/>
    </source>
</evidence>
<feature type="compositionally biased region" description="Basic and acidic residues" evidence="1">
    <location>
        <begin position="36"/>
        <end position="48"/>
    </location>
</feature>
<feature type="compositionally biased region" description="Polar residues" evidence="1">
    <location>
        <begin position="1"/>
        <end position="12"/>
    </location>
</feature>
<feature type="region of interest" description="Disordered" evidence="1">
    <location>
        <begin position="1"/>
        <end position="51"/>
    </location>
</feature>
<protein>
    <submittedName>
        <fullName evidence="2">Uncharacterized protein</fullName>
    </submittedName>
</protein>
<keyword evidence="3" id="KW-1185">Reference proteome</keyword>